<dbReference type="OrthoDB" id="6692669at2"/>
<evidence type="ECO:0000313" key="3">
    <source>
        <dbReference type="EMBL" id="ACO79281.1"/>
    </source>
</evidence>
<dbReference type="EnsemblBacteria" id="ACO79281">
    <property type="protein sequence ID" value="ACO79281"/>
    <property type="gene ID" value="Avin_31170"/>
</dbReference>
<dbReference type="Gene3D" id="2.30.30.40">
    <property type="entry name" value="SH3 Domains"/>
    <property type="match status" value="1"/>
</dbReference>
<dbReference type="AlphaFoldDB" id="C1DNB4"/>
<organism evidence="3 4">
    <name type="scientific">Azotobacter vinelandii (strain DJ / ATCC BAA-1303)</name>
    <dbReference type="NCBI Taxonomy" id="322710"/>
    <lineage>
        <taxon>Bacteria</taxon>
        <taxon>Pseudomonadati</taxon>
        <taxon>Pseudomonadota</taxon>
        <taxon>Gammaproteobacteria</taxon>
        <taxon>Pseudomonadales</taxon>
        <taxon>Pseudomonadaceae</taxon>
        <taxon>Azotobacter</taxon>
    </lineage>
</organism>
<feature type="domain" description="SH3b" evidence="2">
    <location>
        <begin position="52"/>
        <end position="101"/>
    </location>
</feature>
<gene>
    <name evidence="3" type="ordered locus">Avin_31170</name>
</gene>
<dbReference type="EMBL" id="CP001157">
    <property type="protein sequence ID" value="ACO79281.1"/>
    <property type="molecule type" value="Genomic_DNA"/>
</dbReference>
<dbReference type="eggNOG" id="COG3103">
    <property type="taxonomic scope" value="Bacteria"/>
</dbReference>
<dbReference type="KEGG" id="avn:Avin_31170"/>
<evidence type="ECO:0000313" key="4">
    <source>
        <dbReference type="Proteomes" id="UP000002424"/>
    </source>
</evidence>
<evidence type="ECO:0000256" key="1">
    <source>
        <dbReference type="SAM" id="MobiDB-lite"/>
    </source>
</evidence>
<name>C1DNB4_AZOVD</name>
<sequence length="104" mass="11257">MAVDLQAAQPRHPHAEMLASNSAAAKGQTHGASESGTQKTRQNERERYVSASTLNVRSAGSSGGKVLRKLKQGERVQAYETRNGWVRISPDNATPEWVVGSSLR</sequence>
<feature type="compositionally biased region" description="Polar residues" evidence="1">
    <location>
        <begin position="30"/>
        <end position="40"/>
    </location>
</feature>
<dbReference type="Pfam" id="PF08239">
    <property type="entry name" value="SH3_3"/>
    <property type="match status" value="1"/>
</dbReference>
<dbReference type="Proteomes" id="UP000002424">
    <property type="component" value="Chromosome"/>
</dbReference>
<proteinExistence type="predicted"/>
<feature type="region of interest" description="Disordered" evidence="1">
    <location>
        <begin position="1"/>
        <end position="46"/>
    </location>
</feature>
<accession>C1DNB4</accession>
<dbReference type="HOGENOM" id="CLU_2244417_0_0_6"/>
<dbReference type="InterPro" id="IPR003646">
    <property type="entry name" value="SH3-like_bac-type"/>
</dbReference>
<reference evidence="3 4" key="1">
    <citation type="journal article" date="2009" name="J. Bacteriol.">
        <title>Genome sequence of Azotobacter vinelandii, an obligate aerobe specialized to support diverse anaerobic metabolic processes.</title>
        <authorList>
            <person name="Setubal J.C."/>
            <person name="dos Santos P."/>
            <person name="Goldman B.S."/>
            <person name="Ertesvag H."/>
            <person name="Espin G."/>
            <person name="Rubio L.M."/>
            <person name="Valla S."/>
            <person name="Almeida N.F."/>
            <person name="Balasubramanian D."/>
            <person name="Cromes L."/>
            <person name="Curatti L."/>
            <person name="Du Z."/>
            <person name="Godsy E."/>
            <person name="Goodner B."/>
            <person name="Hellner-Burris K."/>
            <person name="Hernandez J.A."/>
            <person name="Houmiel K."/>
            <person name="Imperial J."/>
            <person name="Kennedy C."/>
            <person name="Larson T.J."/>
            <person name="Latreille P."/>
            <person name="Ligon L.S."/>
            <person name="Lu J."/>
            <person name="Maerk M."/>
            <person name="Miller N.M."/>
            <person name="Norton S."/>
            <person name="O'Carroll I.P."/>
            <person name="Paulsen I."/>
            <person name="Raulfs E.C."/>
            <person name="Roemer R."/>
            <person name="Rosser J."/>
            <person name="Segura D."/>
            <person name="Slater S."/>
            <person name="Stricklin S.L."/>
            <person name="Studholme D.J."/>
            <person name="Sun J."/>
            <person name="Viana C.J."/>
            <person name="Wallin E."/>
            <person name="Wang B."/>
            <person name="Wheeler C."/>
            <person name="Zhu H."/>
            <person name="Dean D.R."/>
            <person name="Dixon R."/>
            <person name="Wood D."/>
        </authorList>
    </citation>
    <scope>NUCLEOTIDE SEQUENCE [LARGE SCALE GENOMIC DNA]</scope>
    <source>
        <strain evidence="4">DJ / ATCC BAA-1303</strain>
    </source>
</reference>
<protein>
    <recommendedName>
        <fullName evidence="2">SH3b domain-containing protein</fullName>
    </recommendedName>
</protein>
<keyword evidence="4" id="KW-1185">Reference proteome</keyword>
<evidence type="ECO:0000259" key="2">
    <source>
        <dbReference type="Pfam" id="PF08239"/>
    </source>
</evidence>